<evidence type="ECO:0000256" key="6">
    <source>
        <dbReference type="SAM" id="MobiDB-lite"/>
    </source>
</evidence>
<evidence type="ECO:0000259" key="7">
    <source>
        <dbReference type="PROSITE" id="PS50095"/>
    </source>
</evidence>
<dbReference type="Pfam" id="PF12796">
    <property type="entry name" value="Ank_2"/>
    <property type="match status" value="2"/>
</dbReference>
<feature type="compositionally biased region" description="Polar residues" evidence="6">
    <location>
        <begin position="974"/>
        <end position="987"/>
    </location>
</feature>
<feature type="region of interest" description="Disordered" evidence="6">
    <location>
        <begin position="442"/>
        <end position="462"/>
    </location>
</feature>
<keyword evidence="5" id="KW-0175">Coiled coil</keyword>
<keyword evidence="2 3" id="KW-0040">ANK repeat</keyword>
<feature type="compositionally biased region" description="Acidic residues" evidence="6">
    <location>
        <begin position="350"/>
        <end position="363"/>
    </location>
</feature>
<protein>
    <recommendedName>
        <fullName evidence="7">PLAT domain-containing protein</fullName>
    </recommendedName>
</protein>
<feature type="repeat" description="ANK" evidence="3">
    <location>
        <begin position="175"/>
        <end position="207"/>
    </location>
</feature>
<dbReference type="Gene3D" id="2.40.180.10">
    <property type="entry name" value="Catalase core domain"/>
    <property type="match status" value="1"/>
</dbReference>
<feature type="compositionally biased region" description="Polar residues" evidence="6">
    <location>
        <begin position="824"/>
        <end position="835"/>
    </location>
</feature>
<evidence type="ECO:0000256" key="3">
    <source>
        <dbReference type="PROSITE-ProRule" id="PRU00023"/>
    </source>
</evidence>
<feature type="repeat" description="ANK" evidence="3">
    <location>
        <begin position="72"/>
        <end position="104"/>
    </location>
</feature>
<evidence type="ECO:0000256" key="4">
    <source>
        <dbReference type="PROSITE-ProRule" id="PRU00152"/>
    </source>
</evidence>
<dbReference type="Pfam" id="PF01477">
    <property type="entry name" value="PLAT"/>
    <property type="match status" value="1"/>
</dbReference>
<reference evidence="8" key="1">
    <citation type="submission" date="2021-02" db="EMBL/GenBank/DDBJ databases">
        <authorList>
            <person name="Nowell W R."/>
        </authorList>
    </citation>
    <scope>NUCLEOTIDE SEQUENCE</scope>
    <source>
        <strain evidence="8">Ploen Becks lab</strain>
    </source>
</reference>
<dbReference type="SMART" id="SM00308">
    <property type="entry name" value="LH2"/>
    <property type="match status" value="1"/>
</dbReference>
<dbReference type="CDD" id="cd01756">
    <property type="entry name" value="PLAT_repeat"/>
    <property type="match status" value="1"/>
</dbReference>
<proteinExistence type="predicted"/>
<dbReference type="SUPFAM" id="SSF49723">
    <property type="entry name" value="Lipase/lipooxygenase domain (PLAT/LH2 domain)"/>
    <property type="match status" value="1"/>
</dbReference>
<name>A0A813MD32_9BILA</name>
<feature type="coiled-coil region" evidence="5">
    <location>
        <begin position="1123"/>
        <end position="1394"/>
    </location>
</feature>
<dbReference type="OrthoDB" id="6066131at2759"/>
<accession>A0A813MD32</accession>
<feature type="region of interest" description="Disordered" evidence="6">
    <location>
        <begin position="964"/>
        <end position="1000"/>
    </location>
</feature>
<dbReference type="PANTHER" id="PTHR24193">
    <property type="entry name" value="ANKYRIN REPEAT PROTEIN"/>
    <property type="match status" value="1"/>
</dbReference>
<dbReference type="PROSITE" id="PS50088">
    <property type="entry name" value="ANK_REPEAT"/>
    <property type="match status" value="3"/>
</dbReference>
<dbReference type="SMART" id="SM00248">
    <property type="entry name" value="ANK"/>
    <property type="match status" value="6"/>
</dbReference>
<dbReference type="InterPro" id="IPR036392">
    <property type="entry name" value="PLAT/LH2_dom_sf"/>
</dbReference>
<feature type="compositionally biased region" description="Polar residues" evidence="6">
    <location>
        <begin position="328"/>
        <end position="339"/>
    </location>
</feature>
<feature type="region of interest" description="Disordered" evidence="6">
    <location>
        <begin position="588"/>
        <end position="607"/>
    </location>
</feature>
<feature type="compositionally biased region" description="Basic and acidic residues" evidence="6">
    <location>
        <begin position="865"/>
        <end position="884"/>
    </location>
</feature>
<dbReference type="PROSITE" id="PS50095">
    <property type="entry name" value="PLAT"/>
    <property type="match status" value="1"/>
</dbReference>
<feature type="compositionally biased region" description="Basic and acidic residues" evidence="6">
    <location>
        <begin position="811"/>
        <end position="822"/>
    </location>
</feature>
<evidence type="ECO:0000256" key="5">
    <source>
        <dbReference type="SAM" id="Coils"/>
    </source>
</evidence>
<evidence type="ECO:0000256" key="2">
    <source>
        <dbReference type="ARBA" id="ARBA00023043"/>
    </source>
</evidence>
<comment type="caution">
    <text evidence="8">The sequence shown here is derived from an EMBL/GenBank/DDBJ whole genome shotgun (WGS) entry which is preliminary data.</text>
</comment>
<comment type="caution">
    <text evidence="4">Lacks conserved residue(s) required for the propagation of feature annotation.</text>
</comment>
<dbReference type="InterPro" id="IPR036770">
    <property type="entry name" value="Ankyrin_rpt-contain_sf"/>
</dbReference>
<feature type="region of interest" description="Disordered" evidence="6">
    <location>
        <begin position="811"/>
        <end position="950"/>
    </location>
</feature>
<dbReference type="GO" id="GO:0000976">
    <property type="term" value="F:transcription cis-regulatory region binding"/>
    <property type="evidence" value="ECO:0007669"/>
    <property type="project" value="TreeGrafter"/>
</dbReference>
<keyword evidence="1" id="KW-0677">Repeat</keyword>
<dbReference type="PANTHER" id="PTHR24193:SF121">
    <property type="entry name" value="ADA2A-CONTAINING COMPLEX COMPONENT 3, ISOFORM D"/>
    <property type="match status" value="1"/>
</dbReference>
<feature type="compositionally biased region" description="Basic and acidic residues" evidence="6">
    <location>
        <begin position="307"/>
        <end position="327"/>
    </location>
</feature>
<dbReference type="InterPro" id="IPR002110">
    <property type="entry name" value="Ankyrin_rpt"/>
</dbReference>
<feature type="compositionally biased region" description="Polar residues" evidence="6">
    <location>
        <begin position="907"/>
        <end position="918"/>
    </location>
</feature>
<feature type="compositionally biased region" description="Basic and acidic residues" evidence="6">
    <location>
        <begin position="930"/>
        <end position="944"/>
    </location>
</feature>
<dbReference type="InterPro" id="IPR050663">
    <property type="entry name" value="Ankyrin-SOCS_Box"/>
</dbReference>
<gene>
    <name evidence="8" type="ORF">OXX778_LOCUS1056</name>
</gene>
<dbReference type="InterPro" id="IPR001024">
    <property type="entry name" value="PLAT/LH2_dom"/>
</dbReference>
<dbReference type="Proteomes" id="UP000663879">
    <property type="component" value="Unassembled WGS sequence"/>
</dbReference>
<organism evidence="8 9">
    <name type="scientific">Brachionus calyciflorus</name>
    <dbReference type="NCBI Taxonomy" id="104777"/>
    <lineage>
        <taxon>Eukaryota</taxon>
        <taxon>Metazoa</taxon>
        <taxon>Spiralia</taxon>
        <taxon>Gnathifera</taxon>
        <taxon>Rotifera</taxon>
        <taxon>Eurotatoria</taxon>
        <taxon>Monogononta</taxon>
        <taxon>Pseudotrocha</taxon>
        <taxon>Ploima</taxon>
        <taxon>Brachionidae</taxon>
        <taxon>Brachionus</taxon>
    </lineage>
</organism>
<feature type="region of interest" description="Disordered" evidence="6">
    <location>
        <begin position="303"/>
        <end position="363"/>
    </location>
</feature>
<dbReference type="Gene3D" id="1.25.40.20">
    <property type="entry name" value="Ankyrin repeat-containing domain"/>
    <property type="match status" value="2"/>
</dbReference>
<evidence type="ECO:0000313" key="8">
    <source>
        <dbReference type="EMBL" id="CAF0711074.1"/>
    </source>
</evidence>
<sequence length="1771" mass="203291">MPGFFSKIKGAFSSPSPSRKANKTQNDLSYLPQIYQIKEKELSKLHLAAWKGELERVVELCRPDKINAVDKDGRAPLHLAVAAGHIKIVDHLINEGAKINIVDAEKRTPMIIATIKGNAEMLDLLVKNSQSKNLINQPDQSGINPLLYAIKNENIDILQVLLRCKDLNLDFQDKDKNTAFHYAVIQRQFKLIDTLIENGSDIDKQNADGRTALMLAAKNNDEELVDYLLDYNPDKNLKDNLGHTAQEYAVSSGGAKCASLFTEHRPVKSNVRQMYKNKRSTLDSEKQTSSLSEANKKFENLFAAKKSSQEDEKHDASSKYRITKDQDTQSNTSRNISYNKSDKVDTWGNTEDEDSDDQAENEDGLANLRNIIRESDNKYDALFGKADLTNSNELDSNIEININEDKLYDNSNNWLFQSNKDSKQNDSEPSNNSEFHVLTSFFPQAKPKPEKQESTTSSKNSGSPNWTIYVYTSRIKNAGTDAGVYMQIYGSKSNTTQFFLDDKNNSKKLFELGSCDRFDRTLSDIGKPIKIKIGHDNKGAFPGWHLEKIVLQNNITDEKFVFHCNRWLAKDEADHKTEVELTNETNKKSVSISSWNSDDEDSLSNNFKPSPVKQGILLKQIDEANETIQSSKNDVQNPPAISDFESSDDEKFNNVKFLNSTKKSDQASFNLTNVTPVPNLDNNSALSFLAKNNIPKQQKTDWKNFNFNTRIEDEPVPNQKEELNSSIKFLIENNIVAEPVKSLSDSFDDLVEEFENDYKPKQNNQIKGLNELIREEKDKKKTNVIKDFSDSDSDEVSEAKPFGLTDLLSEEKQKQKSNHDFSDSGFTFPSSNQQPGLKDLMKEEKLKQKSNQDFSDNDFSLSSSDAHKPGLKDLIKEEKNKSQKNDIFSNNPLGLKDLIHEEKQKQKLSQEFSDSDSSFKLPEPQPGLKDLIKEEKNKSTKTDEFSSIGLNFTKNQPGLKELIREEKQKPKLSQEFSESDFSIQSPGRQPGLKELIRSERNSQKSDIVLDEVFNTPRKNEPKSETIEDLEKQFNDVIENKSPIKLLAEASMPPPGFRNETKNSPRKNLKVSFEDSDDDYDDEIESLASPKKTGVIDQGLGAFIGNFKDSPETSPRKPSFYDIVPEMLNEKENKNETLERLRQKNEDLEQTKLRLETLLNETEIQKKNFEIAFNNLDRQLAEKEKLISQMNADKLKNSLTNSLDLNRELDKIKEEKNQLEKQLSAKRSLRNSEDFELINQNESLQVRIKALENQIDELNKDRKILADYKEELIQKIDEQEEEIKNHNEALQIATLQFTVDKKNLNDEILKCKKEMTDLNDLKRNLELLVDNLKRELTEKNLSFEKILLEKNNYEKQAQNLEQESTKNKTNYETELDRLKNEKYKLMERLAIAEAKLINTEKDAHFTSSQIDERHKQIDDLREQLIKSKTEFSIQLNLLQREKEEKEALMKKLNEMELVIQKNLQEISDLKLANLTQQQELKDKNENINLKIENENKKLHSDVKSLSEKLFKTETELEKLKHSYQQQRIEQSYDEYDFPEANETNISKGNKKTYFNDKIHNELQKIRQDFTTIMNKYSNLETSNHELNESVNSLKNLAGVNRNEIVIRRDPVDASAMITEVPLKTLTALNSYLLQNLIQSKEEQSTNDFNSKSALNFNQGNKHEHSQFFTNFSSKSFNCPKCCKVNESGLNMSPRSTSYGDVLKYELSKRIELQVAKELSLSGGFNSLKFKNNTENVDSLYSTMKTNTRYSNDYYSNSNNADLLTSMRSKFLI</sequence>
<keyword evidence="9" id="KW-1185">Reference proteome</keyword>
<evidence type="ECO:0000313" key="9">
    <source>
        <dbReference type="Proteomes" id="UP000663879"/>
    </source>
</evidence>
<dbReference type="GO" id="GO:0045944">
    <property type="term" value="P:positive regulation of transcription by RNA polymerase II"/>
    <property type="evidence" value="ECO:0007669"/>
    <property type="project" value="TreeGrafter"/>
</dbReference>
<dbReference type="SUPFAM" id="SSF48403">
    <property type="entry name" value="Ankyrin repeat"/>
    <property type="match status" value="1"/>
</dbReference>
<evidence type="ECO:0000256" key="1">
    <source>
        <dbReference type="ARBA" id="ARBA00022737"/>
    </source>
</evidence>
<dbReference type="PROSITE" id="PS50297">
    <property type="entry name" value="ANK_REP_REGION"/>
    <property type="match status" value="3"/>
</dbReference>
<feature type="compositionally biased region" description="Low complexity" evidence="6">
    <location>
        <begin position="851"/>
        <end position="864"/>
    </location>
</feature>
<feature type="region of interest" description="Disordered" evidence="6">
    <location>
        <begin position="269"/>
        <end position="291"/>
    </location>
</feature>
<dbReference type="EMBL" id="CAJNOC010000061">
    <property type="protein sequence ID" value="CAF0711074.1"/>
    <property type="molecule type" value="Genomic_DNA"/>
</dbReference>
<feature type="coiled-coil region" evidence="5">
    <location>
        <begin position="1427"/>
        <end position="1521"/>
    </location>
</feature>
<feature type="domain" description="PLAT" evidence="7">
    <location>
        <begin position="464"/>
        <end position="582"/>
    </location>
</feature>
<dbReference type="GO" id="GO:0005634">
    <property type="term" value="C:nucleus"/>
    <property type="evidence" value="ECO:0007669"/>
    <property type="project" value="TreeGrafter"/>
</dbReference>
<feature type="region of interest" description="Disordered" evidence="6">
    <location>
        <begin position="1048"/>
        <end position="1069"/>
    </location>
</feature>
<feature type="repeat" description="ANK" evidence="3">
    <location>
        <begin position="208"/>
        <end position="240"/>
    </location>
</feature>